<dbReference type="EC" id="3.1.-.-" evidence="6"/>
<dbReference type="GO" id="GO:0090729">
    <property type="term" value="F:toxin activity"/>
    <property type="evidence" value="ECO:0007669"/>
    <property type="project" value="UniProtKB-KW"/>
</dbReference>
<dbReference type="PANTHER" id="PTHR35901:SF1">
    <property type="entry name" value="EXONUCLEASE VAPC9"/>
    <property type="match status" value="1"/>
</dbReference>
<organism evidence="8 9">
    <name type="scientific">Cryptosporangium phraense</name>
    <dbReference type="NCBI Taxonomy" id="2593070"/>
    <lineage>
        <taxon>Bacteria</taxon>
        <taxon>Bacillati</taxon>
        <taxon>Actinomycetota</taxon>
        <taxon>Actinomycetes</taxon>
        <taxon>Cryptosporangiales</taxon>
        <taxon>Cryptosporangiaceae</taxon>
        <taxon>Cryptosporangium</taxon>
    </lineage>
</organism>
<sequence length="130" mass="13732">MIVVDACVLADAMMDDGPVGDAARSALSADLVWAAPTHLFVEVLSVVRKKARAGALAPARAAEIAAALPELVIDQVDAVQLTDRIWELRENLTTYDAAYVAAAELYECAVVTSDARLAKAPGVRCPVELL</sequence>
<dbReference type="GO" id="GO:0004540">
    <property type="term" value="F:RNA nuclease activity"/>
    <property type="evidence" value="ECO:0007669"/>
    <property type="project" value="InterPro"/>
</dbReference>
<proteinExistence type="inferred from homology"/>
<evidence type="ECO:0000313" key="9">
    <source>
        <dbReference type="Proteomes" id="UP000317982"/>
    </source>
</evidence>
<reference evidence="8 9" key="1">
    <citation type="submission" date="2019-07" db="EMBL/GenBank/DDBJ databases">
        <title>Cryptosporangium phraense sp. nov., isolated from plant litter.</title>
        <authorList>
            <person name="Suriyachadkun C."/>
        </authorList>
    </citation>
    <scope>NUCLEOTIDE SEQUENCE [LARGE SCALE GENOMIC DNA]</scope>
    <source>
        <strain evidence="8 9">A-T 5661</strain>
    </source>
</reference>
<dbReference type="InterPro" id="IPR051619">
    <property type="entry name" value="TypeII_TA_RNase_PINc/VapC"/>
</dbReference>
<dbReference type="InterPro" id="IPR002716">
    <property type="entry name" value="PIN_dom"/>
</dbReference>
<dbReference type="RefSeq" id="WP_142708332.1">
    <property type="nucleotide sequence ID" value="NZ_VIRS01000028.1"/>
</dbReference>
<evidence type="ECO:0000313" key="8">
    <source>
        <dbReference type="EMBL" id="TQS41263.1"/>
    </source>
</evidence>
<dbReference type="HAMAP" id="MF_00265">
    <property type="entry name" value="VapC_Nob1"/>
    <property type="match status" value="1"/>
</dbReference>
<feature type="domain" description="PIN" evidence="7">
    <location>
        <begin position="2"/>
        <end position="121"/>
    </location>
</feature>
<feature type="binding site" evidence="6">
    <location>
        <position position="96"/>
    </location>
    <ligand>
        <name>Mg(2+)</name>
        <dbReference type="ChEBI" id="CHEBI:18420"/>
    </ligand>
</feature>
<dbReference type="OrthoDB" id="4377304at2"/>
<keyword evidence="2 6" id="KW-0540">Nuclease</keyword>
<evidence type="ECO:0000256" key="4">
    <source>
        <dbReference type="ARBA" id="ARBA00022801"/>
    </source>
</evidence>
<feature type="binding site" evidence="6">
    <location>
        <position position="5"/>
    </location>
    <ligand>
        <name>Mg(2+)</name>
        <dbReference type="ChEBI" id="CHEBI:18420"/>
    </ligand>
</feature>
<evidence type="ECO:0000256" key="3">
    <source>
        <dbReference type="ARBA" id="ARBA00022723"/>
    </source>
</evidence>
<dbReference type="InterPro" id="IPR022907">
    <property type="entry name" value="VapC_family"/>
</dbReference>
<dbReference type="Gene3D" id="3.40.50.1010">
    <property type="entry name" value="5'-nuclease"/>
    <property type="match status" value="1"/>
</dbReference>
<evidence type="ECO:0000256" key="6">
    <source>
        <dbReference type="HAMAP-Rule" id="MF_00265"/>
    </source>
</evidence>
<dbReference type="InParanoid" id="A0A545AIX6"/>
<protein>
    <recommendedName>
        <fullName evidence="6">Ribonuclease VapC</fullName>
        <shortName evidence="6">RNase VapC</shortName>
        <ecNumber evidence="6">3.1.-.-</ecNumber>
    </recommendedName>
    <alternativeName>
        <fullName evidence="6">Toxin VapC</fullName>
    </alternativeName>
</protein>
<comment type="similarity">
    <text evidence="6">Belongs to the PINc/VapC protein family.</text>
</comment>
<gene>
    <name evidence="6" type="primary">vapC</name>
    <name evidence="8" type="ORF">FL583_30555</name>
</gene>
<evidence type="ECO:0000256" key="1">
    <source>
        <dbReference type="ARBA" id="ARBA00022649"/>
    </source>
</evidence>
<dbReference type="CDD" id="cd09873">
    <property type="entry name" value="PIN_Pae0151-like"/>
    <property type="match status" value="1"/>
</dbReference>
<evidence type="ECO:0000256" key="2">
    <source>
        <dbReference type="ARBA" id="ARBA00022722"/>
    </source>
</evidence>
<evidence type="ECO:0000259" key="7">
    <source>
        <dbReference type="Pfam" id="PF01850"/>
    </source>
</evidence>
<keyword evidence="3 6" id="KW-0479">Metal-binding</keyword>
<dbReference type="InterPro" id="IPR044153">
    <property type="entry name" value="PIN_Pae0151-like"/>
</dbReference>
<dbReference type="PANTHER" id="PTHR35901">
    <property type="entry name" value="RIBONUCLEASE VAPC3"/>
    <property type="match status" value="1"/>
</dbReference>
<name>A0A545AIX6_9ACTN</name>
<dbReference type="Pfam" id="PF01850">
    <property type="entry name" value="PIN"/>
    <property type="match status" value="1"/>
</dbReference>
<keyword evidence="6" id="KW-0800">Toxin</keyword>
<comment type="function">
    <text evidence="6">Toxic component of a toxin-antitoxin (TA) system. An RNase.</text>
</comment>
<evidence type="ECO:0000256" key="5">
    <source>
        <dbReference type="ARBA" id="ARBA00022842"/>
    </source>
</evidence>
<dbReference type="AlphaFoldDB" id="A0A545AIX6"/>
<dbReference type="GO" id="GO:0000287">
    <property type="term" value="F:magnesium ion binding"/>
    <property type="evidence" value="ECO:0007669"/>
    <property type="project" value="UniProtKB-UniRule"/>
</dbReference>
<comment type="caution">
    <text evidence="8">The sequence shown here is derived from an EMBL/GenBank/DDBJ whole genome shotgun (WGS) entry which is preliminary data.</text>
</comment>
<dbReference type="Proteomes" id="UP000317982">
    <property type="component" value="Unassembled WGS sequence"/>
</dbReference>
<keyword evidence="4 6" id="KW-0378">Hydrolase</keyword>
<keyword evidence="9" id="KW-1185">Reference proteome</keyword>
<keyword evidence="5 6" id="KW-0460">Magnesium</keyword>
<comment type="cofactor">
    <cofactor evidence="6">
        <name>Mg(2+)</name>
        <dbReference type="ChEBI" id="CHEBI:18420"/>
    </cofactor>
</comment>
<dbReference type="SUPFAM" id="SSF88723">
    <property type="entry name" value="PIN domain-like"/>
    <property type="match status" value="1"/>
</dbReference>
<keyword evidence="1 6" id="KW-1277">Toxin-antitoxin system</keyword>
<dbReference type="InterPro" id="IPR029060">
    <property type="entry name" value="PIN-like_dom_sf"/>
</dbReference>
<dbReference type="EMBL" id="VIRS01000028">
    <property type="protein sequence ID" value="TQS41263.1"/>
    <property type="molecule type" value="Genomic_DNA"/>
</dbReference>
<accession>A0A545AIX6</accession>
<dbReference type="GO" id="GO:0016787">
    <property type="term" value="F:hydrolase activity"/>
    <property type="evidence" value="ECO:0007669"/>
    <property type="project" value="UniProtKB-KW"/>
</dbReference>